<dbReference type="InterPro" id="IPR003870">
    <property type="entry name" value="DUF222"/>
</dbReference>
<dbReference type="CDD" id="cd00085">
    <property type="entry name" value="HNHc"/>
    <property type="match status" value="1"/>
</dbReference>
<feature type="domain" description="DUF222" evidence="4">
    <location>
        <begin position="95"/>
        <end position="254"/>
    </location>
</feature>
<comment type="caution">
    <text evidence="5">The sequence shown here is derived from an EMBL/GenBank/DDBJ whole genome shotgun (WGS) entry which is preliminary data.</text>
</comment>
<dbReference type="RefSeq" id="WP_200500956.1">
    <property type="nucleotide sequence ID" value="NZ_JAEDAJ010000001.1"/>
</dbReference>
<dbReference type="EMBL" id="JAEDAJ010000001">
    <property type="protein sequence ID" value="MBK0330332.1"/>
    <property type="molecule type" value="Genomic_DNA"/>
</dbReference>
<feature type="domain" description="HNH" evidence="3">
    <location>
        <begin position="389"/>
        <end position="433"/>
    </location>
</feature>
<evidence type="ECO:0000259" key="4">
    <source>
        <dbReference type="Pfam" id="PF02720"/>
    </source>
</evidence>
<dbReference type="Pfam" id="PF01844">
    <property type="entry name" value="HNH"/>
    <property type="match status" value="1"/>
</dbReference>
<keyword evidence="5" id="KW-0255">Endonuclease</keyword>
<organism evidence="5 6">
    <name type="scientific">Brachybacterium halotolerans</name>
    <dbReference type="NCBI Taxonomy" id="2795215"/>
    <lineage>
        <taxon>Bacteria</taxon>
        <taxon>Bacillati</taxon>
        <taxon>Actinomycetota</taxon>
        <taxon>Actinomycetes</taxon>
        <taxon>Micrococcales</taxon>
        <taxon>Dermabacteraceae</taxon>
        <taxon>Brachybacterium</taxon>
    </lineage>
</organism>
<feature type="compositionally biased region" description="Pro residues" evidence="2">
    <location>
        <begin position="520"/>
        <end position="546"/>
    </location>
</feature>
<dbReference type="Pfam" id="PF02720">
    <property type="entry name" value="DUF222"/>
    <property type="match status" value="1"/>
</dbReference>
<evidence type="ECO:0000256" key="2">
    <source>
        <dbReference type="SAM" id="MobiDB-lite"/>
    </source>
</evidence>
<dbReference type="InterPro" id="IPR002711">
    <property type="entry name" value="HNH"/>
</dbReference>
<name>A0ABS1B6R5_9MICO</name>
<proteinExistence type="inferred from homology"/>
<keyword evidence="5" id="KW-0540">Nuclease</keyword>
<keyword evidence="6" id="KW-1185">Reference proteome</keyword>
<reference evidence="5 6" key="1">
    <citation type="submission" date="2020-12" db="EMBL/GenBank/DDBJ databases">
        <title>Brachybacterium sp. MASK1Z-5, whole genome shotgun sequence.</title>
        <authorList>
            <person name="Tuo L."/>
        </authorList>
    </citation>
    <scope>NUCLEOTIDE SEQUENCE [LARGE SCALE GENOMIC DNA]</scope>
    <source>
        <strain evidence="5 6">MASK1Z-5</strain>
    </source>
</reference>
<evidence type="ECO:0000313" key="5">
    <source>
        <dbReference type="EMBL" id="MBK0330332.1"/>
    </source>
</evidence>
<feature type="region of interest" description="Disordered" evidence="2">
    <location>
        <begin position="499"/>
        <end position="546"/>
    </location>
</feature>
<accession>A0ABS1B6R5</accession>
<protein>
    <submittedName>
        <fullName evidence="5">HNH endonuclease</fullName>
    </submittedName>
</protein>
<dbReference type="InterPro" id="IPR003615">
    <property type="entry name" value="HNH_nuc"/>
</dbReference>
<evidence type="ECO:0000256" key="1">
    <source>
        <dbReference type="ARBA" id="ARBA00023450"/>
    </source>
</evidence>
<dbReference type="Proteomes" id="UP000612352">
    <property type="component" value="Unassembled WGS sequence"/>
</dbReference>
<gene>
    <name evidence="5" type="ORF">I8D64_02810</name>
</gene>
<sequence>MTMTDPGIHQGVLGGADFFEPVPAGDVVVLEPLLPARTRTPVNRENASRHVQVSPTLEVDELVHTTWDQGVHEARELARSLLLLAPAWEGRHLPDADRDRVRVADLAVATALRCTIDGAQRRIRDAHRAVDLLPHVHALLETGAFPASWFTELLSRTSGLTDDEMAVVDLTVRFWDVGIAPEQFTRSLSSVIARLLSRRELPPHLASENRRRVELLPDDIPGIARIEVQGPAHEVVSFARRLDASARAVQQAQRHALEDGSPIPWDPEGEVLATGMPLSLGHIRYLLTTLTTPDTQGVHVPAERFRLGVLVPMMTMLGQDDAPGMLDGRIPIPADMARDIAAGQDDWVRILTDPSSGEFLPLPADRYRPTQAMLEHLCDRMTTCGLPGCTRPATTATEADHVVEYDHEDPASGGATAVDNLHMLCWQHHAMKTEGLIDPVRIGPEDSPSGRWGTLWDVADRCRVFLEDNADMATAETVADLEEAWDQLCDARAKHRRARDGLPSLTDHPPCADPSTGFGSPPPAGPPPPAGSPPPAPREPSPPPPF</sequence>
<comment type="similarity">
    <text evidence="1">Belongs to the Rv1128c/1148c/1588c/1702c/1945/3466 family.</text>
</comment>
<evidence type="ECO:0000259" key="3">
    <source>
        <dbReference type="Pfam" id="PF01844"/>
    </source>
</evidence>
<evidence type="ECO:0000313" key="6">
    <source>
        <dbReference type="Proteomes" id="UP000612352"/>
    </source>
</evidence>
<dbReference type="GO" id="GO:0004519">
    <property type="term" value="F:endonuclease activity"/>
    <property type="evidence" value="ECO:0007669"/>
    <property type="project" value="UniProtKB-KW"/>
</dbReference>
<keyword evidence="5" id="KW-0378">Hydrolase</keyword>